<dbReference type="Gene3D" id="2.60.120.260">
    <property type="entry name" value="Galactose-binding domain-like"/>
    <property type="match status" value="1"/>
</dbReference>
<dbReference type="Pfam" id="PF17389">
    <property type="entry name" value="Bac_rhamnosid6H"/>
    <property type="match status" value="1"/>
</dbReference>
<proteinExistence type="predicted"/>
<accession>A0A5N5E890</accession>
<dbReference type="SUPFAM" id="SSF48208">
    <property type="entry name" value="Six-hairpin glycosidases"/>
    <property type="match status" value="1"/>
</dbReference>
<dbReference type="Gene3D" id="2.60.420.10">
    <property type="entry name" value="Maltose phosphorylase, domain 3"/>
    <property type="match status" value="1"/>
</dbReference>
<evidence type="ECO:0000313" key="2">
    <source>
        <dbReference type="EMBL" id="KAB2584204.1"/>
    </source>
</evidence>
<evidence type="ECO:0000313" key="3">
    <source>
        <dbReference type="Proteomes" id="UP000325576"/>
    </source>
</evidence>
<dbReference type="InterPro" id="IPR035396">
    <property type="entry name" value="Bac_rhamnosid6H"/>
</dbReference>
<organism evidence="2 3">
    <name type="scientific">Rhodococcus erythropolis</name>
    <name type="common">Arthrobacter picolinophilus</name>
    <dbReference type="NCBI Taxonomy" id="1833"/>
    <lineage>
        <taxon>Bacteria</taxon>
        <taxon>Bacillati</taxon>
        <taxon>Actinomycetota</taxon>
        <taxon>Actinomycetes</taxon>
        <taxon>Mycobacteriales</taxon>
        <taxon>Nocardiaceae</taxon>
        <taxon>Rhodococcus</taxon>
        <taxon>Rhodococcus erythropolis group</taxon>
    </lineage>
</organism>
<protein>
    <recommendedName>
        <fullName evidence="1">Alpha-L-rhamnosidase six-hairpin glycosidase domain-containing protein</fullName>
    </recommendedName>
</protein>
<sequence length="849" mass="94197">MERFNYPEKSLAHTSLRHDLPPALRRTGLPLNPITVPPRFPLHWRGHWISHPNGAQTDIVVGPIQPPLPPHPFHRVEFATTVELPTPVTHAPCRVSADSRYVLTVGGAVVGRGPVRSQADRLHYDEYDLAEFLVPGPNRIELLVTYYGQPNPFWAPARSGAGFGNQAVAVFEARIGDFWLATDESWTARELGEWSAPTDLGADARLPLEAFDATAPPREAVPALVQTVKHMGGLARSQPPTMPYGRMLPRPIGALSEKNVHAKSMSSVDQLETDVLTAGAPIRRIGEIFERHQQYRTQNYTPRDVLTVKPHSPVIIEVDMGEIVAGRVNYLVDSEHSVTVRVALLEKAFGYESDSGEAHVAGSMMRSEPGKSKFEAIEVNGFRYALLLVESTEPTRFSLEQFDVDEFLYALAGDHFFTSADAQINELYRAGRRTVELNSHDAFIDCPTREQRAWAGDAYVHAITHLTCSDDWRLVRRSLELGDSPRSDGLLPMAASGDVEFIDNITIPDWSLYWIHGLSLYYRYSGDTAFVHARIPSVQRILRWFLAYKIEDRNLIGHLPEWVLTDWSAVFLDGCSSIVNGLLGRALLEFAELSEAIGNNGDARWARDEYDSLCIGFETFWDEERGVYVDHVDGKNAPDACSQMGQAAAVVSGFAPAERYSALTKALSDEDATVYRNWIGGASGYSKERRLMHLQGRQEIDWDTRTQITRAEPFGQAMVHEALGRMNAMEPLLTSVRHWSELLWEGNSTFAECWGFGTPCHGWSSSPTSALITNILGIRPAEPGYRSAVVAPRYDLLPALSGSCPTPFGAIRLKCTESTITVHSPVPVSFRRPGGDVERLAAGSHELAP</sequence>
<dbReference type="InterPro" id="IPR012341">
    <property type="entry name" value="6hp_glycosidase-like_sf"/>
</dbReference>
<dbReference type="AlphaFoldDB" id="A0A5N5E890"/>
<dbReference type="Gene3D" id="1.50.10.10">
    <property type="match status" value="1"/>
</dbReference>
<dbReference type="PANTHER" id="PTHR34987">
    <property type="entry name" value="C, PUTATIVE (AFU_ORTHOLOGUE AFUA_3G02880)-RELATED"/>
    <property type="match status" value="1"/>
</dbReference>
<dbReference type="GO" id="GO:0005975">
    <property type="term" value="P:carbohydrate metabolic process"/>
    <property type="evidence" value="ECO:0007669"/>
    <property type="project" value="InterPro"/>
</dbReference>
<dbReference type="Proteomes" id="UP000325576">
    <property type="component" value="Unassembled WGS sequence"/>
</dbReference>
<dbReference type="EMBL" id="MRBO01000462">
    <property type="protein sequence ID" value="KAB2584204.1"/>
    <property type="molecule type" value="Genomic_DNA"/>
</dbReference>
<dbReference type="InterPro" id="IPR008928">
    <property type="entry name" value="6-hairpin_glycosidase_sf"/>
</dbReference>
<name>A0A5N5E890_RHOER</name>
<gene>
    <name evidence="2" type="ORF">BS297_16705</name>
</gene>
<reference evidence="2 3" key="1">
    <citation type="journal article" date="2017" name="Poromechanics V (2013)">
        <title>Genomic Characterization of the Arsenic-Tolerant Actinobacterium, &lt;i&gt;Rhodococcus erythropolis&lt;/i&gt; S43.</title>
        <authorList>
            <person name="Retamal-Morales G."/>
            <person name="Mehnert M."/>
            <person name="Schwabe R."/>
            <person name="Tischler D."/>
            <person name="Schloemann M."/>
            <person name="Levican G.J."/>
        </authorList>
    </citation>
    <scope>NUCLEOTIDE SEQUENCE [LARGE SCALE GENOMIC DNA]</scope>
    <source>
        <strain evidence="2 3">S43</strain>
    </source>
</reference>
<comment type="caution">
    <text evidence="2">The sequence shown here is derived from an EMBL/GenBank/DDBJ whole genome shotgun (WGS) entry which is preliminary data.</text>
</comment>
<evidence type="ECO:0000259" key="1">
    <source>
        <dbReference type="Pfam" id="PF17389"/>
    </source>
</evidence>
<feature type="domain" description="Alpha-L-rhamnosidase six-hairpin glycosidase" evidence="1">
    <location>
        <begin position="416"/>
        <end position="660"/>
    </location>
</feature>
<dbReference type="PANTHER" id="PTHR34987:SF4">
    <property type="entry name" value="ALPHA-L-RHAMNOSIDASE C-TERMINAL DOMAIN-CONTAINING PROTEIN"/>
    <property type="match status" value="1"/>
</dbReference>